<sequence length="146" mass="16084">MSTTGQYIGGNAFILNNTIIVNDLGDTETDSAENPGSSTLPQNPPYQLDMLQDIHKSSTVKGKSFASALKELVNYIDEKNQSKGVPLKEAFEGYTLDLYDNTNLSAQVVPILKDMKILDDGSGSKIMKDKDTEHVECCAKIYDRLF</sequence>
<organism evidence="1 2">
    <name type="scientific">Allacma fusca</name>
    <dbReference type="NCBI Taxonomy" id="39272"/>
    <lineage>
        <taxon>Eukaryota</taxon>
        <taxon>Metazoa</taxon>
        <taxon>Ecdysozoa</taxon>
        <taxon>Arthropoda</taxon>
        <taxon>Hexapoda</taxon>
        <taxon>Collembola</taxon>
        <taxon>Symphypleona</taxon>
        <taxon>Sminthuridae</taxon>
        <taxon>Allacma</taxon>
    </lineage>
</organism>
<gene>
    <name evidence="1" type="ORF">AFUS01_LOCUS33024</name>
</gene>
<accession>A0A8J2KXV0</accession>
<dbReference type="EMBL" id="CAJVCH010527401">
    <property type="protein sequence ID" value="CAG7822771.1"/>
    <property type="molecule type" value="Genomic_DNA"/>
</dbReference>
<keyword evidence="2" id="KW-1185">Reference proteome</keyword>
<evidence type="ECO:0000313" key="1">
    <source>
        <dbReference type="EMBL" id="CAG7822771.1"/>
    </source>
</evidence>
<feature type="non-terminal residue" evidence="1">
    <location>
        <position position="1"/>
    </location>
</feature>
<dbReference type="Proteomes" id="UP000708208">
    <property type="component" value="Unassembled WGS sequence"/>
</dbReference>
<dbReference type="AlphaFoldDB" id="A0A8J2KXV0"/>
<name>A0A8J2KXV0_9HEXA</name>
<evidence type="ECO:0000313" key="2">
    <source>
        <dbReference type="Proteomes" id="UP000708208"/>
    </source>
</evidence>
<protein>
    <submittedName>
        <fullName evidence="1">Uncharacterized protein</fullName>
    </submittedName>
</protein>
<reference evidence="1" key="1">
    <citation type="submission" date="2021-06" db="EMBL/GenBank/DDBJ databases">
        <authorList>
            <person name="Hodson N. C."/>
            <person name="Mongue J. A."/>
            <person name="Jaron S. K."/>
        </authorList>
    </citation>
    <scope>NUCLEOTIDE SEQUENCE</scope>
</reference>
<comment type="caution">
    <text evidence="1">The sequence shown here is derived from an EMBL/GenBank/DDBJ whole genome shotgun (WGS) entry which is preliminary data.</text>
</comment>
<proteinExistence type="predicted"/>